<accession>A0A8W8HV52</accession>
<dbReference type="EnsemblMetazoa" id="G11203.2">
    <property type="protein sequence ID" value="G11203.2:cds"/>
    <property type="gene ID" value="G11203"/>
</dbReference>
<reference evidence="2" key="1">
    <citation type="submission" date="2022-08" db="UniProtKB">
        <authorList>
            <consortium name="EnsemblMetazoa"/>
        </authorList>
    </citation>
    <scope>IDENTIFICATION</scope>
    <source>
        <strain evidence="2">05x7-T-G4-1.051#20</strain>
    </source>
</reference>
<dbReference type="Proteomes" id="UP000005408">
    <property type="component" value="Unassembled WGS sequence"/>
</dbReference>
<dbReference type="EnsemblMetazoa" id="G11203.3">
    <property type="protein sequence ID" value="G11203.3:cds"/>
    <property type="gene ID" value="G11203"/>
</dbReference>
<dbReference type="AlphaFoldDB" id="A0A8W8HV52"/>
<feature type="transmembrane region" description="Helical" evidence="1">
    <location>
        <begin position="12"/>
        <end position="36"/>
    </location>
</feature>
<evidence type="ECO:0000256" key="1">
    <source>
        <dbReference type="SAM" id="Phobius"/>
    </source>
</evidence>
<dbReference type="KEGG" id="crg:105341771"/>
<dbReference type="OrthoDB" id="6094519at2759"/>
<keyword evidence="1" id="KW-0472">Membrane</keyword>
<feature type="transmembrane region" description="Helical" evidence="1">
    <location>
        <begin position="81"/>
        <end position="105"/>
    </location>
</feature>
<evidence type="ECO:0000313" key="2">
    <source>
        <dbReference type="EnsemblMetazoa" id="G11203.3:cds"/>
    </source>
</evidence>
<protein>
    <submittedName>
        <fullName evidence="2">Uncharacterized protein</fullName>
    </submittedName>
</protein>
<dbReference type="EnsemblMetazoa" id="G11203.6">
    <property type="protein sequence ID" value="G11203.6:cds"/>
    <property type="gene ID" value="G11203"/>
</dbReference>
<keyword evidence="1" id="KW-0812">Transmembrane</keyword>
<feature type="transmembrane region" description="Helical" evidence="1">
    <location>
        <begin position="112"/>
        <end position="131"/>
    </location>
</feature>
<sequence length="204" mass="22830">MGRLFGSAGMPMMACIALLIGAIFQILGFAAPYWAFDGTYDVGLWRVARCKSGYHLDCYREDHVEYFTSDWLKVVRAFESLGVIFMALPLVIIPVYMYVSLGLYYRFMMTSMCVSSLISALSIIIGVSVYSVNITLSDWDVSWCLFVCIVAFVATLIAFLILVVAACSNCPPELKQVIVPDPTTIYIHPTKQRFVMIADYSYPA</sequence>
<keyword evidence="3" id="KW-1185">Reference proteome</keyword>
<dbReference type="Gene3D" id="1.20.140.150">
    <property type="match status" value="1"/>
</dbReference>
<dbReference type="GeneID" id="105341771"/>
<dbReference type="EnsemblMetazoa" id="G11203.4">
    <property type="protein sequence ID" value="G11203.4:cds"/>
    <property type="gene ID" value="G11203"/>
</dbReference>
<dbReference type="EnsemblMetazoa" id="G11203.1">
    <property type="protein sequence ID" value="G11203.1:cds"/>
    <property type="gene ID" value="G11203"/>
</dbReference>
<name>A0A8W8HV52_MAGGI</name>
<proteinExistence type="predicted"/>
<dbReference type="RefSeq" id="XP_011446777.2">
    <property type="nucleotide sequence ID" value="XM_011448475.4"/>
</dbReference>
<dbReference type="OMA" id="LWRYGRC"/>
<evidence type="ECO:0000313" key="3">
    <source>
        <dbReference type="Proteomes" id="UP000005408"/>
    </source>
</evidence>
<keyword evidence="1" id="KW-1133">Transmembrane helix</keyword>
<dbReference type="EnsemblMetazoa" id="G11203.5">
    <property type="protein sequence ID" value="G11203.5:cds"/>
    <property type="gene ID" value="G11203"/>
</dbReference>
<organism evidence="2 3">
    <name type="scientific">Magallana gigas</name>
    <name type="common">Pacific oyster</name>
    <name type="synonym">Crassostrea gigas</name>
    <dbReference type="NCBI Taxonomy" id="29159"/>
    <lineage>
        <taxon>Eukaryota</taxon>
        <taxon>Metazoa</taxon>
        <taxon>Spiralia</taxon>
        <taxon>Lophotrochozoa</taxon>
        <taxon>Mollusca</taxon>
        <taxon>Bivalvia</taxon>
        <taxon>Autobranchia</taxon>
        <taxon>Pteriomorphia</taxon>
        <taxon>Ostreida</taxon>
        <taxon>Ostreoidea</taxon>
        <taxon>Ostreidae</taxon>
        <taxon>Magallana</taxon>
    </lineage>
</organism>
<feature type="transmembrane region" description="Helical" evidence="1">
    <location>
        <begin position="143"/>
        <end position="166"/>
    </location>
</feature>